<name>F0XR36_GROCL</name>
<evidence type="ECO:0000256" key="7">
    <source>
        <dbReference type="SAM" id="MobiDB-lite"/>
    </source>
</evidence>
<feature type="compositionally biased region" description="Low complexity" evidence="7">
    <location>
        <begin position="792"/>
        <end position="806"/>
    </location>
</feature>
<dbReference type="InParanoid" id="F0XR36"/>
<organism evidence="10">
    <name type="scientific">Grosmannia clavigera (strain kw1407 / UAMH 11150)</name>
    <name type="common">Blue stain fungus</name>
    <name type="synonym">Graphiocladiella clavigera</name>
    <dbReference type="NCBI Taxonomy" id="655863"/>
    <lineage>
        <taxon>Eukaryota</taxon>
        <taxon>Fungi</taxon>
        <taxon>Dikarya</taxon>
        <taxon>Ascomycota</taxon>
        <taxon>Pezizomycotina</taxon>
        <taxon>Sordariomycetes</taxon>
        <taxon>Sordariomycetidae</taxon>
        <taxon>Ophiostomatales</taxon>
        <taxon>Ophiostomataceae</taxon>
        <taxon>Leptographium</taxon>
    </lineage>
</organism>
<gene>
    <name evidence="9" type="ORF">CMQ_288</name>
</gene>
<feature type="region of interest" description="Disordered" evidence="7">
    <location>
        <begin position="132"/>
        <end position="151"/>
    </location>
</feature>
<evidence type="ECO:0000256" key="6">
    <source>
        <dbReference type="ARBA" id="ARBA00023242"/>
    </source>
</evidence>
<dbReference type="GO" id="GO:0005634">
    <property type="term" value="C:nucleus"/>
    <property type="evidence" value="ECO:0007669"/>
    <property type="project" value="UniProtKB-SubCell"/>
</dbReference>
<dbReference type="CDD" id="cd12148">
    <property type="entry name" value="fungal_TF_MHR"/>
    <property type="match status" value="1"/>
</dbReference>
<feature type="compositionally biased region" description="Polar residues" evidence="7">
    <location>
        <begin position="210"/>
        <end position="219"/>
    </location>
</feature>
<dbReference type="RefSeq" id="XP_014169385.1">
    <property type="nucleotide sequence ID" value="XM_014313910.1"/>
</dbReference>
<evidence type="ECO:0000259" key="8">
    <source>
        <dbReference type="Pfam" id="PF04082"/>
    </source>
</evidence>
<feature type="domain" description="Xylanolytic transcriptional activator regulatory" evidence="8">
    <location>
        <begin position="344"/>
        <end position="603"/>
    </location>
</feature>
<keyword evidence="3" id="KW-0677">Repeat</keyword>
<dbReference type="GeneID" id="25975917"/>
<keyword evidence="6" id="KW-0539">Nucleus</keyword>
<dbReference type="OrthoDB" id="6077919at2759"/>
<dbReference type="Pfam" id="PF04082">
    <property type="entry name" value="Fungal_trans"/>
    <property type="match status" value="1"/>
</dbReference>
<dbReference type="InterPro" id="IPR051059">
    <property type="entry name" value="VerF-like"/>
</dbReference>
<comment type="subcellular location">
    <subcellularLocation>
        <location evidence="1">Nucleus</location>
    </subcellularLocation>
</comment>
<keyword evidence="10" id="KW-1185">Reference proteome</keyword>
<dbReference type="GO" id="GO:0000981">
    <property type="term" value="F:DNA-binding transcription factor activity, RNA polymerase II-specific"/>
    <property type="evidence" value="ECO:0007669"/>
    <property type="project" value="InterPro"/>
</dbReference>
<evidence type="ECO:0000256" key="1">
    <source>
        <dbReference type="ARBA" id="ARBA00004123"/>
    </source>
</evidence>
<evidence type="ECO:0000256" key="5">
    <source>
        <dbReference type="ARBA" id="ARBA00022833"/>
    </source>
</evidence>
<dbReference type="STRING" id="655863.F0XR36"/>
<dbReference type="GO" id="GO:0006351">
    <property type="term" value="P:DNA-templated transcription"/>
    <property type="evidence" value="ECO:0007669"/>
    <property type="project" value="InterPro"/>
</dbReference>
<dbReference type="HOGENOM" id="CLU_008344_0_0_1"/>
<dbReference type="PANTHER" id="PTHR40626">
    <property type="entry name" value="MIP31509P"/>
    <property type="match status" value="1"/>
</dbReference>
<dbReference type="AlphaFoldDB" id="F0XR36"/>
<dbReference type="GO" id="GO:0000978">
    <property type="term" value="F:RNA polymerase II cis-regulatory region sequence-specific DNA binding"/>
    <property type="evidence" value="ECO:0007669"/>
    <property type="project" value="InterPro"/>
</dbReference>
<feature type="region of interest" description="Disordered" evidence="7">
    <location>
        <begin position="792"/>
        <end position="813"/>
    </location>
</feature>
<dbReference type="GO" id="GO:0000785">
    <property type="term" value="C:chromatin"/>
    <property type="evidence" value="ECO:0007669"/>
    <property type="project" value="TreeGrafter"/>
</dbReference>
<feature type="region of interest" description="Disordered" evidence="7">
    <location>
        <begin position="189"/>
        <end position="219"/>
    </location>
</feature>
<evidence type="ECO:0000313" key="10">
    <source>
        <dbReference type="Proteomes" id="UP000007796"/>
    </source>
</evidence>
<dbReference type="eggNOG" id="KOG1721">
    <property type="taxonomic scope" value="Eukaryota"/>
</dbReference>
<feature type="compositionally biased region" description="Polar residues" evidence="7">
    <location>
        <begin position="137"/>
        <end position="151"/>
    </location>
</feature>
<dbReference type="PANTHER" id="PTHR40626:SF13">
    <property type="entry name" value="RESPIRATION FACTOR 2-RELATED"/>
    <property type="match status" value="1"/>
</dbReference>
<evidence type="ECO:0000256" key="3">
    <source>
        <dbReference type="ARBA" id="ARBA00022737"/>
    </source>
</evidence>
<dbReference type="InterPro" id="IPR007219">
    <property type="entry name" value="XnlR_reg_dom"/>
</dbReference>
<sequence>MPRLETHRTGGLHYSSMNSASGLPLFSPNYSFEGAGFGNSNSNTINPSALRYTDSPQALALDPTSAFVHGVGGYRDMSSTQDSFDWLTGFENQLSFDSAVDENAIDESSPSAMSTTSQSGISDIMLDGSTHMRKHSTSVPPVSSDGTTSTSLPLWQQDSSIHQQMINSGFSLDISSATFSDLLSGFSSMSPHAPTSQLGNQNGQNSLNSVGTVPSSNRNMDTYFSTPPPSLSSLSPSLLTTMNPANLSQTFGFGVGAAPHTPTSLNGSHNSGEAFRTNNMPVSTITDATRNAIINALNSSPSQSSSFGTRKFSFSGSGSPSSTLQSAFEYQVPSTSDLQRYVGAYLRYFQPHYPFLHVATLSFEISSDMSSPSTVSGSDNGQAWRSNDLNGAVGGSGCLSLSMAAIGALYELEHERSRVLFTMSKRMIQLYLDDRRKSHVRNAHFRRASSVGVNGQPQQTDNLVDTPVWLVQAMLLNVVYGHNGSDKRAGEIASTHCAALVSLAQGANLLRPVRVEPDSEDLTMTMGDDIDDGSLWSGNGTKTISEEELWLKWRDMEERKRTLYAIFTMSSFLVSSYNHTPALTNSELLLDLPCDEEFFAAPTCSDFMALGGVAAANHNRMTMHEALGNLLRASEKQVRRVDSELPEGRNDVPAELKPSAFGCFILINALHNYIWETRQRHHNKIWTNEETEKMHRHIEPALQAWQRAWASNPRPRVELPNTFALGALATDSIPLLDLAYVRLFVNMSRSKEMFWQRDWDGLAEELSHGREIVQHAENSPASIAESVLTDASSDLTGSSSSGHLDSPATQHSSTPDFAAAQFSLATAAQTQINAQQAQRATSRREKHLRKAAFYAADSLSMTDKLGFTLADFSNRELPLQSALCAFDCAQVLGEWVATLQDRIGRYLGILGHDDVDLGQVPAIMLLEDEDIKLLNKIQDMLSTAEMKMNLELANGSIDSVGGISGRLAARMQLGEQIGYAAKILSVTAYMLGKAGVWPVTHLMAECLENHAGHMRSRAEKSVVASD</sequence>
<feature type="compositionally biased region" description="Low complexity" evidence="7">
    <location>
        <begin position="196"/>
        <end position="209"/>
    </location>
</feature>
<dbReference type="Proteomes" id="UP000007796">
    <property type="component" value="Unassembled WGS sequence"/>
</dbReference>
<evidence type="ECO:0000256" key="2">
    <source>
        <dbReference type="ARBA" id="ARBA00022723"/>
    </source>
</evidence>
<keyword evidence="5" id="KW-0862">Zinc</keyword>
<evidence type="ECO:0000256" key="4">
    <source>
        <dbReference type="ARBA" id="ARBA00022771"/>
    </source>
</evidence>
<proteinExistence type="predicted"/>
<keyword evidence="2" id="KW-0479">Metal-binding</keyword>
<dbReference type="EMBL" id="GL629807">
    <property type="protein sequence ID" value="EFW99970.1"/>
    <property type="molecule type" value="Genomic_DNA"/>
</dbReference>
<accession>F0XR36</accession>
<dbReference type="GO" id="GO:0008270">
    <property type="term" value="F:zinc ion binding"/>
    <property type="evidence" value="ECO:0007669"/>
    <property type="project" value="UniProtKB-KW"/>
</dbReference>
<keyword evidence="4" id="KW-0863">Zinc-finger</keyword>
<reference evidence="9 10" key="1">
    <citation type="journal article" date="2011" name="Proc. Natl. Acad. Sci. U.S.A.">
        <title>Genome and transcriptome analyses of the mountain pine beetle-fungal symbiont Grosmannia clavigera, a lodgepole pine pathogen.</title>
        <authorList>
            <person name="DiGuistini S."/>
            <person name="Wang Y."/>
            <person name="Liao N.Y."/>
            <person name="Taylor G."/>
            <person name="Tanguay P."/>
            <person name="Feau N."/>
            <person name="Henrissat B."/>
            <person name="Chan S.K."/>
            <person name="Hesse-Orce U."/>
            <person name="Alamouti S.M."/>
            <person name="Tsui C.K.M."/>
            <person name="Docking R.T."/>
            <person name="Levasseur A."/>
            <person name="Haridas S."/>
            <person name="Robertson G."/>
            <person name="Birol I."/>
            <person name="Holt R.A."/>
            <person name="Marra M.A."/>
            <person name="Hamelin R.C."/>
            <person name="Hirst M."/>
            <person name="Jones S.J.M."/>
            <person name="Bohlmann J."/>
            <person name="Breuil C."/>
        </authorList>
    </citation>
    <scope>NUCLEOTIDE SEQUENCE [LARGE SCALE GENOMIC DNA]</scope>
    <source>
        <strain evidence="10">kw1407 / UAMH 11150</strain>
    </source>
</reference>
<evidence type="ECO:0000313" key="9">
    <source>
        <dbReference type="EMBL" id="EFW99970.1"/>
    </source>
</evidence>
<protein>
    <submittedName>
        <fullName evidence="9">C2h2 transcription factor</fullName>
    </submittedName>
</protein>